<feature type="region of interest" description="Disordered" evidence="1">
    <location>
        <begin position="1"/>
        <end position="27"/>
    </location>
</feature>
<name>A0A4C1VI38_EUMVA</name>
<comment type="caution">
    <text evidence="2">The sequence shown here is derived from an EMBL/GenBank/DDBJ whole genome shotgun (WGS) entry which is preliminary data.</text>
</comment>
<sequence length="83" mass="9364">MSPDAFRPPENELSSHPRPRRQSDAALPRTVLWRVKSNQYKNAFISSGGATPLVDVGDIRREAVGGRRRRRRLVPPLFISSVL</sequence>
<organism evidence="2 3">
    <name type="scientific">Eumeta variegata</name>
    <name type="common">Bagworm moth</name>
    <name type="synonym">Eumeta japonica</name>
    <dbReference type="NCBI Taxonomy" id="151549"/>
    <lineage>
        <taxon>Eukaryota</taxon>
        <taxon>Metazoa</taxon>
        <taxon>Ecdysozoa</taxon>
        <taxon>Arthropoda</taxon>
        <taxon>Hexapoda</taxon>
        <taxon>Insecta</taxon>
        <taxon>Pterygota</taxon>
        <taxon>Neoptera</taxon>
        <taxon>Endopterygota</taxon>
        <taxon>Lepidoptera</taxon>
        <taxon>Glossata</taxon>
        <taxon>Ditrysia</taxon>
        <taxon>Tineoidea</taxon>
        <taxon>Psychidae</taxon>
        <taxon>Oiketicinae</taxon>
        <taxon>Eumeta</taxon>
    </lineage>
</organism>
<dbReference type="Proteomes" id="UP000299102">
    <property type="component" value="Unassembled WGS sequence"/>
</dbReference>
<protein>
    <submittedName>
        <fullName evidence="2">Uncharacterized protein</fullName>
    </submittedName>
</protein>
<evidence type="ECO:0000313" key="2">
    <source>
        <dbReference type="EMBL" id="GBP37574.1"/>
    </source>
</evidence>
<keyword evidence="3" id="KW-1185">Reference proteome</keyword>
<proteinExistence type="predicted"/>
<gene>
    <name evidence="2" type="ORF">EVAR_34609_1</name>
</gene>
<accession>A0A4C1VI38</accession>
<evidence type="ECO:0000313" key="3">
    <source>
        <dbReference type="Proteomes" id="UP000299102"/>
    </source>
</evidence>
<reference evidence="2 3" key="1">
    <citation type="journal article" date="2019" name="Commun. Biol.">
        <title>The bagworm genome reveals a unique fibroin gene that provides high tensile strength.</title>
        <authorList>
            <person name="Kono N."/>
            <person name="Nakamura H."/>
            <person name="Ohtoshi R."/>
            <person name="Tomita M."/>
            <person name="Numata K."/>
            <person name="Arakawa K."/>
        </authorList>
    </citation>
    <scope>NUCLEOTIDE SEQUENCE [LARGE SCALE GENOMIC DNA]</scope>
</reference>
<evidence type="ECO:0000256" key="1">
    <source>
        <dbReference type="SAM" id="MobiDB-lite"/>
    </source>
</evidence>
<dbReference type="EMBL" id="BGZK01000336">
    <property type="protein sequence ID" value="GBP37574.1"/>
    <property type="molecule type" value="Genomic_DNA"/>
</dbReference>
<dbReference type="AlphaFoldDB" id="A0A4C1VI38"/>